<keyword evidence="4" id="KW-1185">Reference proteome</keyword>
<feature type="region of interest" description="Disordered" evidence="1">
    <location>
        <begin position="320"/>
        <end position="357"/>
    </location>
</feature>
<evidence type="ECO:0000256" key="1">
    <source>
        <dbReference type="SAM" id="MobiDB-lite"/>
    </source>
</evidence>
<dbReference type="InterPro" id="IPR011009">
    <property type="entry name" value="Kinase-like_dom_sf"/>
</dbReference>
<dbReference type="Proteomes" id="UP000236754">
    <property type="component" value="Unassembled WGS sequence"/>
</dbReference>
<dbReference type="Gene3D" id="1.10.510.10">
    <property type="entry name" value="Transferase(Phosphotransferase) domain 1"/>
    <property type="match status" value="1"/>
</dbReference>
<keyword evidence="2" id="KW-0812">Transmembrane</keyword>
<gene>
    <name evidence="3" type="ORF">SAMN05216223_105481</name>
</gene>
<keyword evidence="2" id="KW-1133">Transmembrane helix</keyword>
<dbReference type="SUPFAM" id="SSF56112">
    <property type="entry name" value="Protein kinase-like (PK-like)"/>
    <property type="match status" value="1"/>
</dbReference>
<feature type="region of interest" description="Disordered" evidence="1">
    <location>
        <begin position="1"/>
        <end position="27"/>
    </location>
</feature>
<sequence length="383" mass="41171">MTNPPRVEGAGAGAGNGAPAADPRGWTLPPAVRLDDLGPLAEPISERNGQAIAVRPLADHPGWLAKLYRPGRHAEDAARLDLLIAAPGTLPEADRAVLHAGTCWPAARIHAPGNPAVGCVVPMAPEHYRAELRRGGFGERRFVEIDWLAKPDASIRRIGLPPPGFDGRLAACRRLAELAAVIADLGLVYSDWSFSNAFWSPDRHSVYLIDVDGCQPAKMPDVHQPNWDDPLTPQGTDADTYTDRYRLGLLVAKCMTGLRDADAFHAVAASPWPNQSAVCEVLLDTLLATDRERRPSAAQLHQALDGGPYLRAMPRPPRAALPLLPVTNPRPRTALVTDPEKTAPVAPPTAEKKQQAPTPSYDGWILALVVVAMIVIFILAASH</sequence>
<evidence type="ECO:0008006" key="5">
    <source>
        <dbReference type="Google" id="ProtNLM"/>
    </source>
</evidence>
<organism evidence="3 4">
    <name type="scientific">Actinacidiphila yanglinensis</name>
    <dbReference type="NCBI Taxonomy" id="310779"/>
    <lineage>
        <taxon>Bacteria</taxon>
        <taxon>Bacillati</taxon>
        <taxon>Actinomycetota</taxon>
        <taxon>Actinomycetes</taxon>
        <taxon>Kitasatosporales</taxon>
        <taxon>Streptomycetaceae</taxon>
        <taxon>Actinacidiphila</taxon>
    </lineage>
</organism>
<feature type="transmembrane region" description="Helical" evidence="2">
    <location>
        <begin position="363"/>
        <end position="381"/>
    </location>
</feature>
<evidence type="ECO:0000313" key="3">
    <source>
        <dbReference type="EMBL" id="SEG49362.1"/>
    </source>
</evidence>
<dbReference type="AlphaFoldDB" id="A0A1H6ALU7"/>
<dbReference type="EMBL" id="FNVU01000005">
    <property type="protein sequence ID" value="SEG49362.1"/>
    <property type="molecule type" value="Genomic_DNA"/>
</dbReference>
<accession>A0A1H6ALU7</accession>
<evidence type="ECO:0000256" key="2">
    <source>
        <dbReference type="SAM" id="Phobius"/>
    </source>
</evidence>
<dbReference type="RefSeq" id="WP_103886244.1">
    <property type="nucleotide sequence ID" value="NZ_FNVU01000005.1"/>
</dbReference>
<reference evidence="3 4" key="1">
    <citation type="submission" date="2016-10" db="EMBL/GenBank/DDBJ databases">
        <authorList>
            <person name="de Groot N.N."/>
        </authorList>
    </citation>
    <scope>NUCLEOTIDE SEQUENCE [LARGE SCALE GENOMIC DNA]</scope>
    <source>
        <strain evidence="3 4">CGMCC 4.2023</strain>
    </source>
</reference>
<evidence type="ECO:0000313" key="4">
    <source>
        <dbReference type="Proteomes" id="UP000236754"/>
    </source>
</evidence>
<keyword evidence="2" id="KW-0472">Membrane</keyword>
<name>A0A1H6ALU7_9ACTN</name>
<proteinExistence type="predicted"/>
<protein>
    <recommendedName>
        <fullName evidence="5">Protein kinase domain-containing protein</fullName>
    </recommendedName>
</protein>
<dbReference type="OrthoDB" id="4061674at2"/>